<organism evidence="1 2">
    <name type="scientific">Steinernema glaseri</name>
    <dbReference type="NCBI Taxonomy" id="37863"/>
    <lineage>
        <taxon>Eukaryota</taxon>
        <taxon>Metazoa</taxon>
        <taxon>Ecdysozoa</taxon>
        <taxon>Nematoda</taxon>
        <taxon>Chromadorea</taxon>
        <taxon>Rhabditida</taxon>
        <taxon>Tylenchina</taxon>
        <taxon>Panagrolaimomorpha</taxon>
        <taxon>Strongyloidoidea</taxon>
        <taxon>Steinernematidae</taxon>
        <taxon>Steinernema</taxon>
    </lineage>
</organism>
<protein>
    <submittedName>
        <fullName evidence="2">Cytochrome b</fullName>
    </submittedName>
</protein>
<dbReference type="Proteomes" id="UP000095287">
    <property type="component" value="Unplaced"/>
</dbReference>
<proteinExistence type="predicted"/>
<keyword evidence="1" id="KW-1185">Reference proteome</keyword>
<reference evidence="2" key="1">
    <citation type="submission" date="2016-11" db="UniProtKB">
        <authorList>
            <consortium name="WormBaseParasite"/>
        </authorList>
    </citation>
    <scope>IDENTIFICATION</scope>
</reference>
<accession>A0A1I7ZZM8</accession>
<evidence type="ECO:0000313" key="2">
    <source>
        <dbReference type="WBParaSite" id="L893_g31173.t1"/>
    </source>
</evidence>
<dbReference type="WBParaSite" id="L893_g31173.t1">
    <property type="protein sequence ID" value="L893_g31173.t1"/>
    <property type="gene ID" value="L893_g31173"/>
</dbReference>
<sequence length="84" mass="9577">MSGCFSGKKEEERLFTIVLKVFLKNPYPIPQESQSERSFFRLLIGSTMISFLFWVTPCHDVPGYKNVGMFLMEGGGRTLFHGPI</sequence>
<evidence type="ECO:0000313" key="1">
    <source>
        <dbReference type="Proteomes" id="UP000095287"/>
    </source>
</evidence>
<dbReference type="AlphaFoldDB" id="A0A1I7ZZM8"/>
<name>A0A1I7ZZM8_9BILA</name>